<sequence>MLHFKQRGFMPIMLLLLLALMVSACNTTPNTVSQPNNAGNSSAEKKTKVFKDATGEIEIPTHPERIVSITFLGDLAALGVKPVGAGSIALENSVLLSKELEGVENVGDVSIEKVMQLKPDLIIVPTYLPSEMTEQLKKIAPTVSLPSGTLEGTDPIEEVRTFGRLLGKEAEAEAFITRYNEKAKAAKEKVKAMIGSNETVGSYSIWAKNFWVWPKTRDAGYNLMEMFELKPIEKVKQEIFPTRQGKDISLELLPDYAADHMFISVYEPDGGAERAKEIMNRPIWKNLEAVKHNHVYMLDSKKFWMTDGLNLEKQLDIIVDLIESKNKQ</sequence>
<dbReference type="GO" id="GO:1901678">
    <property type="term" value="P:iron coordination entity transport"/>
    <property type="evidence" value="ECO:0007669"/>
    <property type="project" value="UniProtKB-ARBA"/>
</dbReference>
<comment type="subcellular location">
    <subcellularLocation>
        <location evidence="1">Cell envelope</location>
    </subcellularLocation>
</comment>
<protein>
    <submittedName>
        <fullName evidence="7">Iron(III)-hydroxamate-binding protein YxeB</fullName>
    </submittedName>
</protein>
<keyword evidence="3" id="KW-0813">Transport</keyword>
<keyword evidence="4 5" id="KW-0732">Signal</keyword>
<feature type="chain" id="PRO_5039338817" evidence="5">
    <location>
        <begin position="25"/>
        <end position="328"/>
    </location>
</feature>
<dbReference type="PROSITE" id="PS50983">
    <property type="entry name" value="FE_B12_PBP"/>
    <property type="match status" value="1"/>
</dbReference>
<dbReference type="EMBL" id="CP007806">
    <property type="protein sequence ID" value="AIG25951.1"/>
    <property type="molecule type" value="Genomic_DNA"/>
</dbReference>
<dbReference type="SUPFAM" id="SSF53807">
    <property type="entry name" value="Helical backbone' metal receptor"/>
    <property type="match status" value="1"/>
</dbReference>
<feature type="signal peptide" evidence="5">
    <location>
        <begin position="1"/>
        <end position="24"/>
    </location>
</feature>
<evidence type="ECO:0000313" key="7">
    <source>
        <dbReference type="EMBL" id="AIG25951.1"/>
    </source>
</evidence>
<gene>
    <name evidence="7" type="primary">yxeB_2</name>
    <name evidence="7" type="ORF">BRLA_c016270</name>
</gene>
<dbReference type="RefSeq" id="WP_003337949.1">
    <property type="nucleotide sequence ID" value="NZ_CP007806.1"/>
</dbReference>
<dbReference type="KEGG" id="blr:BRLA_c016270"/>
<feature type="domain" description="Fe/B12 periplasmic-binding" evidence="6">
    <location>
        <begin position="63"/>
        <end position="326"/>
    </location>
</feature>
<organism evidence="7 8">
    <name type="scientific">Brevibacillus laterosporus LMG 15441</name>
    <dbReference type="NCBI Taxonomy" id="1042163"/>
    <lineage>
        <taxon>Bacteria</taxon>
        <taxon>Bacillati</taxon>
        <taxon>Bacillota</taxon>
        <taxon>Bacilli</taxon>
        <taxon>Bacillales</taxon>
        <taxon>Paenibacillaceae</taxon>
        <taxon>Brevibacillus</taxon>
    </lineage>
</organism>
<evidence type="ECO:0000256" key="3">
    <source>
        <dbReference type="ARBA" id="ARBA00022448"/>
    </source>
</evidence>
<dbReference type="PANTHER" id="PTHR30532:SF26">
    <property type="entry name" value="IRON(3+)-HYDROXAMATE-BINDING PROTEIN FHUD"/>
    <property type="match status" value="1"/>
</dbReference>
<dbReference type="InterPro" id="IPR002491">
    <property type="entry name" value="ABC_transptr_periplasmic_BD"/>
</dbReference>
<dbReference type="Pfam" id="PF01497">
    <property type="entry name" value="Peripla_BP_2"/>
    <property type="match status" value="1"/>
</dbReference>
<dbReference type="GO" id="GO:0030288">
    <property type="term" value="C:outer membrane-bounded periplasmic space"/>
    <property type="evidence" value="ECO:0007669"/>
    <property type="project" value="TreeGrafter"/>
</dbReference>
<name>A0A075R385_BRELA</name>
<dbReference type="HOGENOM" id="CLU_038034_0_1_9"/>
<evidence type="ECO:0000256" key="1">
    <source>
        <dbReference type="ARBA" id="ARBA00004196"/>
    </source>
</evidence>
<reference evidence="7 8" key="1">
    <citation type="journal article" date="2011" name="J. Bacteriol.">
        <title>Genome sequence of Brevibacillus laterosporus LMG 15441, a pathogen of invertebrates.</title>
        <authorList>
            <person name="Djukic M."/>
            <person name="Poehlein A."/>
            <person name="Thurmer A."/>
            <person name="Daniel R."/>
        </authorList>
    </citation>
    <scope>NUCLEOTIDE SEQUENCE [LARGE SCALE GENOMIC DNA]</scope>
    <source>
        <strain evidence="7 8">LMG 15441</strain>
    </source>
</reference>
<dbReference type="STRING" id="1042163.BRLA_c016270"/>
<dbReference type="PANTHER" id="PTHR30532">
    <property type="entry name" value="IRON III DICITRATE-BINDING PERIPLASMIC PROTEIN"/>
    <property type="match status" value="1"/>
</dbReference>
<dbReference type="InterPro" id="IPR051313">
    <property type="entry name" value="Bact_iron-sidero_bind"/>
</dbReference>
<proteinExistence type="inferred from homology"/>
<evidence type="ECO:0000256" key="4">
    <source>
        <dbReference type="ARBA" id="ARBA00022729"/>
    </source>
</evidence>
<evidence type="ECO:0000256" key="5">
    <source>
        <dbReference type="SAM" id="SignalP"/>
    </source>
</evidence>
<dbReference type="Proteomes" id="UP000005850">
    <property type="component" value="Chromosome"/>
</dbReference>
<evidence type="ECO:0000313" key="8">
    <source>
        <dbReference type="Proteomes" id="UP000005850"/>
    </source>
</evidence>
<accession>A0A075R385</accession>
<keyword evidence="8" id="KW-1185">Reference proteome</keyword>
<evidence type="ECO:0000259" key="6">
    <source>
        <dbReference type="PROSITE" id="PS50983"/>
    </source>
</evidence>
<comment type="similarity">
    <text evidence="2">Belongs to the bacterial solute-binding protein 8 family.</text>
</comment>
<dbReference type="eggNOG" id="COG0614">
    <property type="taxonomic scope" value="Bacteria"/>
</dbReference>
<dbReference type="AlphaFoldDB" id="A0A075R385"/>
<dbReference type="PROSITE" id="PS51257">
    <property type="entry name" value="PROKAR_LIPOPROTEIN"/>
    <property type="match status" value="1"/>
</dbReference>
<evidence type="ECO:0000256" key="2">
    <source>
        <dbReference type="ARBA" id="ARBA00008814"/>
    </source>
</evidence>
<dbReference type="Gene3D" id="3.40.50.1980">
    <property type="entry name" value="Nitrogenase molybdenum iron protein domain"/>
    <property type="match status" value="2"/>
</dbReference>